<dbReference type="InterPro" id="IPR045518">
    <property type="entry name" value="2EXR"/>
</dbReference>
<evidence type="ECO:0000313" key="3">
    <source>
        <dbReference type="Proteomes" id="UP000554235"/>
    </source>
</evidence>
<evidence type="ECO:0000259" key="1">
    <source>
        <dbReference type="Pfam" id="PF20150"/>
    </source>
</evidence>
<accession>A0A8H4LFT8</accession>
<protein>
    <recommendedName>
        <fullName evidence="1">2EXR domain-containing protein</fullName>
    </recommendedName>
</protein>
<dbReference type="Pfam" id="PF20150">
    <property type="entry name" value="2EXR"/>
    <property type="match status" value="1"/>
</dbReference>
<comment type="caution">
    <text evidence="2">The sequence shown here is derived from an EMBL/GenBank/DDBJ whole genome shotgun (WGS) entry which is preliminary data.</text>
</comment>
<feature type="domain" description="2EXR" evidence="1">
    <location>
        <begin position="26"/>
        <end position="68"/>
    </location>
</feature>
<sequence length="185" mass="21552">MSDIDKLKAHIEKLESEIRQLKVGHFDRFKELPIEIRHMIWGLALPDPKIITIAHDENIGLEMDILHFDLSFDGYYVKDLAVRPQVIGICNDAFSFFGDRKQLDNLSGQQPEDSYGWRMTFEAALEVHEVFRGPLPKVKTVYMRPEHRCMELEYEWPKDALRSYSTRGFAPHLPDMDDVLGRSFA</sequence>
<dbReference type="Proteomes" id="UP000554235">
    <property type="component" value="Unassembled WGS sequence"/>
</dbReference>
<keyword evidence="3" id="KW-1185">Reference proteome</keyword>
<dbReference type="EMBL" id="JAADYS010000637">
    <property type="protein sequence ID" value="KAF4468251.1"/>
    <property type="molecule type" value="Genomic_DNA"/>
</dbReference>
<gene>
    <name evidence="2" type="ORF">FALBO_4870</name>
</gene>
<evidence type="ECO:0000313" key="2">
    <source>
        <dbReference type="EMBL" id="KAF4468251.1"/>
    </source>
</evidence>
<organism evidence="2 3">
    <name type="scientific">Fusarium albosuccineum</name>
    <dbReference type="NCBI Taxonomy" id="1237068"/>
    <lineage>
        <taxon>Eukaryota</taxon>
        <taxon>Fungi</taxon>
        <taxon>Dikarya</taxon>
        <taxon>Ascomycota</taxon>
        <taxon>Pezizomycotina</taxon>
        <taxon>Sordariomycetes</taxon>
        <taxon>Hypocreomycetidae</taxon>
        <taxon>Hypocreales</taxon>
        <taxon>Nectriaceae</taxon>
        <taxon>Fusarium</taxon>
        <taxon>Fusarium decemcellulare species complex</taxon>
    </lineage>
</organism>
<proteinExistence type="predicted"/>
<dbReference type="OrthoDB" id="3561261at2759"/>
<dbReference type="AlphaFoldDB" id="A0A8H4LFT8"/>
<reference evidence="2 3" key="1">
    <citation type="submission" date="2020-01" db="EMBL/GenBank/DDBJ databases">
        <title>Identification and distribution of gene clusters putatively required for synthesis of sphingolipid metabolism inhibitors in phylogenetically diverse species of the filamentous fungus Fusarium.</title>
        <authorList>
            <person name="Kim H.-S."/>
            <person name="Busman M."/>
            <person name="Brown D.W."/>
            <person name="Divon H."/>
            <person name="Uhlig S."/>
            <person name="Proctor R.H."/>
        </authorList>
    </citation>
    <scope>NUCLEOTIDE SEQUENCE [LARGE SCALE GENOMIC DNA]</scope>
    <source>
        <strain evidence="2 3">NRRL 20459</strain>
    </source>
</reference>
<name>A0A8H4LFT8_9HYPO</name>